<dbReference type="FunFam" id="3.20.20.100:FF:000015">
    <property type="entry name" value="Oxidoreductase, aldo/keto reductase family"/>
    <property type="match status" value="1"/>
</dbReference>
<dbReference type="STRING" id="933084.A0A067PWP0"/>
<evidence type="ECO:0000313" key="7">
    <source>
        <dbReference type="EMBL" id="KDQ59129.1"/>
    </source>
</evidence>
<evidence type="ECO:0000259" key="6">
    <source>
        <dbReference type="Pfam" id="PF00248"/>
    </source>
</evidence>
<dbReference type="AlphaFoldDB" id="A0A067PWP0"/>
<evidence type="ECO:0000256" key="5">
    <source>
        <dbReference type="PIRSR" id="PIRSR000097-3"/>
    </source>
</evidence>
<dbReference type="InterPro" id="IPR023210">
    <property type="entry name" value="NADP_OxRdtase_dom"/>
</dbReference>
<dbReference type="Proteomes" id="UP000027265">
    <property type="component" value="Unassembled WGS sequence"/>
</dbReference>
<keyword evidence="2" id="KW-0560">Oxidoreductase</keyword>
<dbReference type="OrthoDB" id="416253at2759"/>
<feature type="binding site" evidence="4">
    <location>
        <position position="115"/>
    </location>
    <ligand>
        <name>substrate</name>
    </ligand>
</feature>
<sequence>MADLKLESTIKLSDGNAIPVLGFGTYELDGEGAYKGVKWALEAGYRHVDTAAWYENERECGQAIQDFCRETNTPRSTIYYTTKLKSNSGYAATKRAIQASLDASGLSYIDLYLMHSPLGGPQARKDSWKAICEAQNEGKLKSIGVSCFGVRHLREMVALGGPLPVINQIDLHPFMTRKDVVGFCQEHNIVLEAWAPLVRGLKFRHPSLVKLAEKYKKTPAHILLRYSVQHGYVCIPKSASQARIVANANIFDFELTPEELAELDSLDEYLVTDWDPTDCL</sequence>
<evidence type="ECO:0000313" key="8">
    <source>
        <dbReference type="Proteomes" id="UP000027265"/>
    </source>
</evidence>
<dbReference type="PANTHER" id="PTHR43827">
    <property type="entry name" value="2,5-DIKETO-D-GLUCONIC ACID REDUCTASE"/>
    <property type="match status" value="1"/>
</dbReference>
<dbReference type="Pfam" id="PF00248">
    <property type="entry name" value="Aldo_ket_red"/>
    <property type="match status" value="1"/>
</dbReference>
<dbReference type="InParanoid" id="A0A067PWP0"/>
<proteinExistence type="inferred from homology"/>
<feature type="domain" description="NADP-dependent oxidoreductase" evidence="6">
    <location>
        <begin position="21"/>
        <end position="268"/>
    </location>
</feature>
<evidence type="ECO:0000256" key="2">
    <source>
        <dbReference type="ARBA" id="ARBA00023002"/>
    </source>
</evidence>
<keyword evidence="8" id="KW-1185">Reference proteome</keyword>
<accession>A0A067PWP0</accession>
<dbReference type="EMBL" id="KL197716">
    <property type="protein sequence ID" value="KDQ59129.1"/>
    <property type="molecule type" value="Genomic_DNA"/>
</dbReference>
<dbReference type="PRINTS" id="PR00069">
    <property type="entry name" value="ALDKETRDTASE"/>
</dbReference>
<comment type="similarity">
    <text evidence="1">Belongs to the aldo/keto reductase family.</text>
</comment>
<dbReference type="PIRSF" id="PIRSF000097">
    <property type="entry name" value="AKR"/>
    <property type="match status" value="1"/>
</dbReference>
<dbReference type="InterPro" id="IPR036812">
    <property type="entry name" value="NAD(P)_OxRdtase_dom_sf"/>
</dbReference>
<feature type="active site" description="Proton donor" evidence="3">
    <location>
        <position position="54"/>
    </location>
</feature>
<dbReference type="InterPro" id="IPR020471">
    <property type="entry name" value="AKR"/>
</dbReference>
<dbReference type="Gene3D" id="3.20.20.100">
    <property type="entry name" value="NADP-dependent oxidoreductase domain"/>
    <property type="match status" value="1"/>
</dbReference>
<dbReference type="GO" id="GO:0016491">
    <property type="term" value="F:oxidoreductase activity"/>
    <property type="evidence" value="ECO:0007669"/>
    <property type="project" value="UniProtKB-KW"/>
</dbReference>
<dbReference type="PROSITE" id="PS00798">
    <property type="entry name" value="ALDOKETO_REDUCTASE_1"/>
    <property type="match status" value="1"/>
</dbReference>
<feature type="site" description="Lowers pKa of active site Tyr" evidence="5">
    <location>
        <position position="83"/>
    </location>
</feature>
<protein>
    <recommendedName>
        <fullName evidence="6">NADP-dependent oxidoreductase domain-containing protein</fullName>
    </recommendedName>
</protein>
<dbReference type="CDD" id="cd19071">
    <property type="entry name" value="AKR_AKR1-5-like"/>
    <property type="match status" value="1"/>
</dbReference>
<dbReference type="SUPFAM" id="SSF51430">
    <property type="entry name" value="NAD(P)-linked oxidoreductase"/>
    <property type="match status" value="1"/>
</dbReference>
<organism evidence="7 8">
    <name type="scientific">Jaapia argillacea MUCL 33604</name>
    <dbReference type="NCBI Taxonomy" id="933084"/>
    <lineage>
        <taxon>Eukaryota</taxon>
        <taxon>Fungi</taxon>
        <taxon>Dikarya</taxon>
        <taxon>Basidiomycota</taxon>
        <taxon>Agaricomycotina</taxon>
        <taxon>Agaricomycetes</taxon>
        <taxon>Agaricomycetidae</taxon>
        <taxon>Jaapiales</taxon>
        <taxon>Jaapiaceae</taxon>
        <taxon>Jaapia</taxon>
    </lineage>
</organism>
<gene>
    <name evidence="7" type="ORF">JAAARDRAFT_57086</name>
</gene>
<dbReference type="PANTHER" id="PTHR43827:SF13">
    <property type="entry name" value="ALDO_KETO REDUCTASE FAMILY PROTEIN"/>
    <property type="match status" value="1"/>
</dbReference>
<dbReference type="PROSITE" id="PS00063">
    <property type="entry name" value="ALDOKETO_REDUCTASE_3"/>
    <property type="match status" value="1"/>
</dbReference>
<dbReference type="FunCoup" id="A0A067PWP0">
    <property type="interactions" value="50"/>
</dbReference>
<evidence type="ECO:0000256" key="3">
    <source>
        <dbReference type="PIRSR" id="PIRSR000097-1"/>
    </source>
</evidence>
<evidence type="ECO:0000256" key="1">
    <source>
        <dbReference type="ARBA" id="ARBA00007905"/>
    </source>
</evidence>
<dbReference type="HOGENOM" id="CLU_023205_0_1_1"/>
<reference evidence="8" key="1">
    <citation type="journal article" date="2014" name="Proc. Natl. Acad. Sci. U.S.A.">
        <title>Extensive sampling of basidiomycete genomes demonstrates inadequacy of the white-rot/brown-rot paradigm for wood decay fungi.</title>
        <authorList>
            <person name="Riley R."/>
            <person name="Salamov A.A."/>
            <person name="Brown D.W."/>
            <person name="Nagy L.G."/>
            <person name="Floudas D."/>
            <person name="Held B.W."/>
            <person name="Levasseur A."/>
            <person name="Lombard V."/>
            <person name="Morin E."/>
            <person name="Otillar R."/>
            <person name="Lindquist E.A."/>
            <person name="Sun H."/>
            <person name="LaButti K.M."/>
            <person name="Schmutz J."/>
            <person name="Jabbour D."/>
            <person name="Luo H."/>
            <person name="Baker S.E."/>
            <person name="Pisabarro A.G."/>
            <person name="Walton J.D."/>
            <person name="Blanchette R.A."/>
            <person name="Henrissat B."/>
            <person name="Martin F."/>
            <person name="Cullen D."/>
            <person name="Hibbett D.S."/>
            <person name="Grigoriev I.V."/>
        </authorList>
    </citation>
    <scope>NUCLEOTIDE SEQUENCE [LARGE SCALE GENOMIC DNA]</scope>
    <source>
        <strain evidence="8">MUCL 33604</strain>
    </source>
</reference>
<evidence type="ECO:0000256" key="4">
    <source>
        <dbReference type="PIRSR" id="PIRSR000097-2"/>
    </source>
</evidence>
<dbReference type="InterPro" id="IPR018170">
    <property type="entry name" value="Aldo/ket_reductase_CS"/>
</dbReference>
<name>A0A067PWP0_9AGAM</name>